<dbReference type="EMBL" id="BAYX01000032">
    <property type="protein sequence ID" value="GAJ97115.1"/>
    <property type="molecule type" value="Genomic_DNA"/>
</dbReference>
<dbReference type="AlphaFoldDB" id="A0AA87QDW4"/>
<dbReference type="GO" id="GO:0016787">
    <property type="term" value="F:hydrolase activity"/>
    <property type="evidence" value="ECO:0007669"/>
    <property type="project" value="UniProtKB-KW"/>
</dbReference>
<evidence type="ECO:0000259" key="2">
    <source>
        <dbReference type="Pfam" id="PF07859"/>
    </source>
</evidence>
<proteinExistence type="predicted"/>
<dbReference type="InterPro" id="IPR013094">
    <property type="entry name" value="AB_hydrolase_3"/>
</dbReference>
<name>A0AA87QDW4_RHIRH</name>
<evidence type="ECO:0000313" key="4">
    <source>
        <dbReference type="Proteomes" id="UP000026941"/>
    </source>
</evidence>
<dbReference type="RefSeq" id="WP_202034184.1">
    <property type="nucleotide sequence ID" value="NZ_BAYX01000032.1"/>
</dbReference>
<keyword evidence="1" id="KW-0378">Hydrolase</keyword>
<feature type="domain" description="Alpha/beta hydrolase fold-3" evidence="2">
    <location>
        <begin position="115"/>
        <end position="329"/>
    </location>
</feature>
<dbReference type="InterPro" id="IPR029058">
    <property type="entry name" value="AB_hydrolase_fold"/>
</dbReference>
<dbReference type="SUPFAM" id="SSF53474">
    <property type="entry name" value="alpha/beta-Hydrolases"/>
    <property type="match status" value="1"/>
</dbReference>
<dbReference type="PANTHER" id="PTHR48081">
    <property type="entry name" value="AB HYDROLASE SUPERFAMILY PROTEIN C4A8.06C"/>
    <property type="match status" value="1"/>
</dbReference>
<organism evidence="3 4">
    <name type="scientific">Rhizobium rhizogenes NBRC 13257</name>
    <dbReference type="NCBI Taxonomy" id="1220581"/>
    <lineage>
        <taxon>Bacteria</taxon>
        <taxon>Pseudomonadati</taxon>
        <taxon>Pseudomonadota</taxon>
        <taxon>Alphaproteobacteria</taxon>
        <taxon>Hyphomicrobiales</taxon>
        <taxon>Rhizobiaceae</taxon>
        <taxon>Rhizobium/Agrobacterium group</taxon>
        <taxon>Rhizobium</taxon>
    </lineage>
</organism>
<dbReference type="Proteomes" id="UP000026941">
    <property type="component" value="Unassembled WGS sequence"/>
</dbReference>
<accession>A0AA87QDW4</accession>
<dbReference type="Gene3D" id="3.40.50.1820">
    <property type="entry name" value="alpha/beta hydrolase"/>
    <property type="match status" value="1"/>
</dbReference>
<gene>
    <name evidence="3" type="ORF">RRH01S_32_00150</name>
</gene>
<comment type="caution">
    <text evidence="3">The sequence shown here is derived from an EMBL/GenBank/DDBJ whole genome shotgun (WGS) entry which is preliminary data.</text>
</comment>
<sequence length="356" mass="37688">MENTQLHLPGKLGNPDLVIRDDPRADRRLVAALDAAQMGGEPPVYIDANTPLEGILQYLSAAEAGSVAFFEASVAGMPPVKGVTTSVAKTTGVDGNEITLYIHRPDDADGPIPGVLHLHGGGMCILDAEGPLYTRWRNDLATKKLVVIGVEFRNAAGRLGAHPFPAGLNDVTSALRWVSENKGKLGISKLVISGDSGGANLGLAATLKAKQEGWPPQIDGVYALCPYISNAYVEKSPDLQSLYENDGLYTPVAVVAATAIAYDPSGENAVNPLAWPYHANKSDLEGLPPHVVSVNELDPFRDEGLGYYRKLLAAGVPARARTVNGTCHAAEINFMKAIPDVYHATLGDIAGFAYSL</sequence>
<dbReference type="PANTHER" id="PTHR48081:SF8">
    <property type="entry name" value="ALPHA_BETA HYDROLASE FOLD-3 DOMAIN-CONTAINING PROTEIN-RELATED"/>
    <property type="match status" value="1"/>
</dbReference>
<dbReference type="InterPro" id="IPR050300">
    <property type="entry name" value="GDXG_lipolytic_enzyme"/>
</dbReference>
<evidence type="ECO:0000256" key="1">
    <source>
        <dbReference type="ARBA" id="ARBA00022801"/>
    </source>
</evidence>
<dbReference type="Pfam" id="PF07859">
    <property type="entry name" value="Abhydrolase_3"/>
    <property type="match status" value="1"/>
</dbReference>
<reference evidence="3 4" key="1">
    <citation type="submission" date="2014-05" db="EMBL/GenBank/DDBJ databases">
        <title>Whole genome shotgun sequence of Rhizobium rhizogenes NBRC 13257.</title>
        <authorList>
            <person name="Katano-Makiyama Y."/>
            <person name="Hosoyama A."/>
            <person name="Hashimoto M."/>
            <person name="Hosoyama Y."/>
            <person name="Noguchi M."/>
            <person name="Tsuchikane K."/>
            <person name="Kimura A."/>
            <person name="Ohji S."/>
            <person name="Ichikawa N."/>
            <person name="Yamazoe A."/>
            <person name="Fujita N."/>
        </authorList>
    </citation>
    <scope>NUCLEOTIDE SEQUENCE [LARGE SCALE GENOMIC DNA]</scope>
    <source>
        <strain evidence="3 4">NBRC 13257</strain>
    </source>
</reference>
<evidence type="ECO:0000313" key="3">
    <source>
        <dbReference type="EMBL" id="GAJ97115.1"/>
    </source>
</evidence>
<protein>
    <recommendedName>
        <fullName evidence="2">Alpha/beta hydrolase fold-3 domain-containing protein</fullName>
    </recommendedName>
</protein>